<dbReference type="GO" id="GO:0005912">
    <property type="term" value="C:adherens junction"/>
    <property type="evidence" value="ECO:0007669"/>
    <property type="project" value="TreeGrafter"/>
</dbReference>
<evidence type="ECO:0008006" key="7">
    <source>
        <dbReference type="Google" id="ProtNLM"/>
    </source>
</evidence>
<dbReference type="Gene3D" id="1.20.120.230">
    <property type="entry name" value="Alpha-catenin/vinculin-like"/>
    <property type="match status" value="2"/>
</dbReference>
<evidence type="ECO:0000313" key="5">
    <source>
        <dbReference type="EMBL" id="KAK7902185.1"/>
    </source>
</evidence>
<dbReference type="GO" id="GO:0016477">
    <property type="term" value="P:cell migration"/>
    <property type="evidence" value="ECO:0007669"/>
    <property type="project" value="TreeGrafter"/>
</dbReference>
<evidence type="ECO:0000256" key="1">
    <source>
        <dbReference type="ARBA" id="ARBA00004496"/>
    </source>
</evidence>
<sequence>MSTLLDHGCIRTSAVEQVVAPMASHLCHLVLLCDGAEEPEQFLQLEGAAEAVARATRNLASVAFRHAEETKEDEVLQMEMSSLVESLTVSGQHVLLAAQKLNIQPGVMEHREELITATQNVFLGVVKVLLVNDDASVRKVLAAADQVLEILSVLGSSPDIKTLLRSFQSFSGALLTLNSLTVDRAHSLQDPRQKQQLLESLETLKRCISMLHTAMCTTIKHPASEQAQAAKTYILDKIKNTVNDIVFTLKSESHMGSLGNGGFYIWRRDSVLQLLSNPLELSDRNKGFDSMIRDIVFHCMGVANSSRREFQQTVVGHCKHILKFWSDIKTLSRSEDIEELEEICSLLEEQLQLLDKAVTTAVLYQVLDTFLTASSMYHEIFTVLNQAKEANPSTDVNDVLTLVEDFISFTDKIIQVANFVSALALDVKSLERVETSIACLTRLRERILPLSLELEDNGDQTVQKLIENCHKWEEETGQLQDAFSCIINVQEFTSLSISEMVIERHGCDTAYREQSTEKFKENANNLLSHMKLVMQASRRHLDRSDDPIYRNGLLVLLKQVQSSVTKVNATVKDMLAGPSLNIEAYSSFSDSVSTAIQDFKVVREGLDGQQHPHLLSPLRETARQLDTLRSPSPVMDICEIIDSNDHVEYDSPEVFDSYPHSEPEDEEELEVTTEEEVPHKCVSIDLKMSNVSREPKVVLKPSEFDLLPLLQEVVTVTKGKDVTVLNQACTCVLELSNCYVQATKEALFLVDSIDCQTLESFRAELVSLTPLLVQTAQETAMSSTIRTESIYKLSTQFSDLINNIRKVLLPVTRPWYHCVFNMLKGDRSKMATTVSQQLSEVITLCGDVVQQLTSSDIKSQSDSQETFGVLHNKLNKAQNNTRYLVDFSSSPQGQQDQLEGLCILWGLSIQILLQSLDKIWELSALSENSLRIQEAARITSLNCKSPYKVKQFIGYQEELKSITEIYLQEADNTDTKSNIMQLAKSEFLKRSLLIKIKAVCCQLNKANIEYVKALQNMVNMAFSEVQHLKEDDENKSFEKTVEMLEERIRSGTKSVENSLHLFEIHDPDPTSDIISRAKLIVETKHICDTLAIEVQIQSWAAKANFVVEEICKQDSINQGTKDSIRVALQGQALAKVHVAIKEIIPEIPQKIKEPVEFPSETLTAAAAAGMSKQEEAIEKLDISLTDLPMSPVFKYSPDLIEKEGVADLHRDAPSLSHRSFFLKQESNNWDPEDNKIVQVTRKMADIICHMTQYLKKKGPIPNKDAFVMAAKDVISNCESVTQFISVIANHCLDKQCTIELSLIVEQIMTITNQLSIISSVNAVTPCSKSSDEILVKNAQNLLQTVLKGVHAAESACITGLKQPEPNTECAEATALCFQWRRNLEMHRAQQTSNLETDDLGLRKTSAHPEAPSLAPAVNVQDSYK</sequence>
<dbReference type="SUPFAM" id="SSF47220">
    <property type="entry name" value="alpha-catenin/vinculin-like"/>
    <property type="match status" value="2"/>
</dbReference>
<organism evidence="5 6">
    <name type="scientific">Mugilogobius chulae</name>
    <name type="common">yellowstripe goby</name>
    <dbReference type="NCBI Taxonomy" id="88201"/>
    <lineage>
        <taxon>Eukaryota</taxon>
        <taxon>Metazoa</taxon>
        <taxon>Chordata</taxon>
        <taxon>Craniata</taxon>
        <taxon>Vertebrata</taxon>
        <taxon>Euteleostomi</taxon>
        <taxon>Actinopterygii</taxon>
        <taxon>Neopterygii</taxon>
        <taxon>Teleostei</taxon>
        <taxon>Neoteleostei</taxon>
        <taxon>Acanthomorphata</taxon>
        <taxon>Gobiaria</taxon>
        <taxon>Gobiiformes</taxon>
        <taxon>Gobioidei</taxon>
        <taxon>Gobiidae</taxon>
        <taxon>Gobionellinae</taxon>
        <taxon>Mugilogobius</taxon>
    </lineage>
</organism>
<name>A0AAW0NQ92_9GOBI</name>
<dbReference type="GO" id="GO:0098609">
    <property type="term" value="P:cell-cell adhesion"/>
    <property type="evidence" value="ECO:0007669"/>
    <property type="project" value="TreeGrafter"/>
</dbReference>
<proteinExistence type="inferred from homology"/>
<keyword evidence="3" id="KW-0963">Cytoplasm</keyword>
<dbReference type="PANTHER" id="PTHR18914:SF30">
    <property type="entry name" value="VINCULIN_ALPHA-CATENIN FAMILY MEMBER 1"/>
    <property type="match status" value="1"/>
</dbReference>
<dbReference type="GO" id="GO:0051015">
    <property type="term" value="F:actin filament binding"/>
    <property type="evidence" value="ECO:0007669"/>
    <property type="project" value="InterPro"/>
</dbReference>
<dbReference type="Proteomes" id="UP001460270">
    <property type="component" value="Unassembled WGS sequence"/>
</dbReference>
<accession>A0AAW0NQ92</accession>
<dbReference type="EMBL" id="JBBPFD010000013">
    <property type="protein sequence ID" value="KAK7902185.1"/>
    <property type="molecule type" value="Genomic_DNA"/>
</dbReference>
<dbReference type="InterPro" id="IPR036723">
    <property type="entry name" value="Alpha-catenin/vinculin-like_sf"/>
</dbReference>
<reference evidence="6" key="1">
    <citation type="submission" date="2024-04" db="EMBL/GenBank/DDBJ databases">
        <title>Salinicola lusitanus LLJ914,a marine bacterium isolated from the Okinawa Trough.</title>
        <authorList>
            <person name="Li J."/>
        </authorList>
    </citation>
    <scope>NUCLEOTIDE SEQUENCE [LARGE SCALE GENOMIC DNA]</scope>
</reference>
<dbReference type="GO" id="GO:0005737">
    <property type="term" value="C:cytoplasm"/>
    <property type="evidence" value="ECO:0007669"/>
    <property type="project" value="UniProtKB-SubCell"/>
</dbReference>
<comment type="similarity">
    <text evidence="2">Belongs to the vinculin/alpha-catenin family.</text>
</comment>
<evidence type="ECO:0000256" key="2">
    <source>
        <dbReference type="ARBA" id="ARBA00008376"/>
    </source>
</evidence>
<dbReference type="GO" id="GO:0016342">
    <property type="term" value="C:catenin complex"/>
    <property type="evidence" value="ECO:0007669"/>
    <property type="project" value="TreeGrafter"/>
</dbReference>
<dbReference type="Pfam" id="PF01044">
    <property type="entry name" value="Vinculin"/>
    <property type="match status" value="2"/>
</dbReference>
<evidence type="ECO:0000256" key="4">
    <source>
        <dbReference type="SAM" id="MobiDB-lite"/>
    </source>
</evidence>
<dbReference type="InterPro" id="IPR006077">
    <property type="entry name" value="Vinculin/catenin"/>
</dbReference>
<dbReference type="PANTHER" id="PTHR18914">
    <property type="entry name" value="ALPHA CATENIN"/>
    <property type="match status" value="1"/>
</dbReference>
<comment type="subcellular location">
    <subcellularLocation>
        <location evidence="1">Cytoplasm</location>
    </subcellularLocation>
</comment>
<comment type="caution">
    <text evidence="5">The sequence shown here is derived from an EMBL/GenBank/DDBJ whole genome shotgun (WGS) entry which is preliminary data.</text>
</comment>
<evidence type="ECO:0000313" key="6">
    <source>
        <dbReference type="Proteomes" id="UP001460270"/>
    </source>
</evidence>
<gene>
    <name evidence="5" type="ORF">WMY93_018954</name>
</gene>
<evidence type="ECO:0000256" key="3">
    <source>
        <dbReference type="ARBA" id="ARBA00022490"/>
    </source>
</evidence>
<dbReference type="GO" id="GO:0008013">
    <property type="term" value="F:beta-catenin binding"/>
    <property type="evidence" value="ECO:0007669"/>
    <property type="project" value="TreeGrafter"/>
</dbReference>
<feature type="region of interest" description="Disordered" evidence="4">
    <location>
        <begin position="1404"/>
        <end position="1424"/>
    </location>
</feature>
<dbReference type="Gene3D" id="1.20.120.810">
    <property type="entry name" value="Vinculin, Vh2 four-helix bundle"/>
    <property type="match status" value="2"/>
</dbReference>
<keyword evidence="6" id="KW-1185">Reference proteome</keyword>
<protein>
    <recommendedName>
        <fullName evidence="7">Vinculin</fullName>
    </recommendedName>
</protein>